<dbReference type="Proteomes" id="UP000192940">
    <property type="component" value="Chromosome I"/>
</dbReference>
<protein>
    <submittedName>
        <fullName evidence="1">Ornithine cyclodeaminase</fullName>
    </submittedName>
</protein>
<dbReference type="PANTHER" id="PTHR13812:SF19">
    <property type="entry name" value="KETIMINE REDUCTASE MU-CRYSTALLIN"/>
    <property type="match status" value="1"/>
</dbReference>
<proteinExistence type="predicted"/>
<dbReference type="Gene3D" id="3.30.1780.10">
    <property type="entry name" value="ornithine cyclodeaminase, domain 1"/>
    <property type="match status" value="1"/>
</dbReference>
<dbReference type="InterPro" id="IPR036291">
    <property type="entry name" value="NAD(P)-bd_dom_sf"/>
</dbReference>
<dbReference type="AlphaFoldDB" id="A0A1X7GYZ5"/>
<dbReference type="RefSeq" id="WP_208918320.1">
    <property type="nucleotide sequence ID" value="NZ_LT840184.1"/>
</dbReference>
<dbReference type="SUPFAM" id="SSF51735">
    <property type="entry name" value="NAD(P)-binding Rossmann-fold domains"/>
    <property type="match status" value="1"/>
</dbReference>
<dbReference type="STRING" id="1313296.SAMN05661091_1373"/>
<name>A0A1X7GYZ5_9BACL</name>
<dbReference type="InterPro" id="IPR003462">
    <property type="entry name" value="ODC_Mu_crystall"/>
</dbReference>
<dbReference type="EMBL" id="LT840184">
    <property type="protein sequence ID" value="SMF76933.1"/>
    <property type="molecule type" value="Genomic_DNA"/>
</dbReference>
<dbReference type="PIRSF" id="PIRSF001439">
    <property type="entry name" value="CryM"/>
    <property type="match status" value="1"/>
</dbReference>
<evidence type="ECO:0000313" key="2">
    <source>
        <dbReference type="Proteomes" id="UP000192940"/>
    </source>
</evidence>
<dbReference type="PANTHER" id="PTHR13812">
    <property type="entry name" value="KETIMINE REDUCTASE MU-CRYSTALLIN"/>
    <property type="match status" value="1"/>
</dbReference>
<evidence type="ECO:0000313" key="1">
    <source>
        <dbReference type="EMBL" id="SMF76933.1"/>
    </source>
</evidence>
<dbReference type="Gene3D" id="3.40.50.720">
    <property type="entry name" value="NAD(P)-binding Rossmann-like Domain"/>
    <property type="match status" value="1"/>
</dbReference>
<organism evidence="1 2">
    <name type="scientific">Paenibacillus uliginis N3/975</name>
    <dbReference type="NCBI Taxonomy" id="1313296"/>
    <lineage>
        <taxon>Bacteria</taxon>
        <taxon>Bacillati</taxon>
        <taxon>Bacillota</taxon>
        <taxon>Bacilli</taxon>
        <taxon>Bacillales</taxon>
        <taxon>Paenibacillaceae</taxon>
        <taxon>Paenibacillus</taxon>
    </lineage>
</organism>
<sequence>MLYLNEHDLQKVGIKWEETIEVIRNTIQLLDTDNIVQPIKPYLRFKDQKNRIIAMPAYVGEGYDVAGIKWIASFPDNINKGISRANSVVILNNADTGQVKAIVNGSLLSVIRTVSVSGLFVKLYLEAKSLKRFSLGILGWGPIGQHHYQMCRHLFEDQIESIYLYDINNTKFPEDVMNDSKVRVCGNWRDVYSQADVFITCTVSSERYIDSEPKQGSLLLNVSLRDYKSGVYEYVKNGIVVDSWKEVCRENTDVELFHLQNGLMESDVLTFKDIVSDSMLEKINNDQSIMINPMGMSAFDMSIGEYYFRLASKENIGLLLE</sequence>
<dbReference type="Pfam" id="PF02423">
    <property type="entry name" value="OCD_Mu_crystall"/>
    <property type="match status" value="1"/>
</dbReference>
<dbReference type="InterPro" id="IPR023401">
    <property type="entry name" value="ODC_N"/>
</dbReference>
<keyword evidence="2" id="KW-1185">Reference proteome</keyword>
<accession>A0A1X7GYZ5</accession>
<gene>
    <name evidence="1" type="ORF">SAMN05661091_1373</name>
</gene>
<reference evidence="1 2" key="1">
    <citation type="submission" date="2017-04" db="EMBL/GenBank/DDBJ databases">
        <authorList>
            <person name="Afonso C.L."/>
            <person name="Miller P.J."/>
            <person name="Scott M.A."/>
            <person name="Spackman E."/>
            <person name="Goraichik I."/>
            <person name="Dimitrov K.M."/>
            <person name="Suarez D.L."/>
            <person name="Swayne D.E."/>
        </authorList>
    </citation>
    <scope>NUCLEOTIDE SEQUENCE [LARGE SCALE GENOMIC DNA]</scope>
    <source>
        <strain evidence="1 2">N3/975</strain>
    </source>
</reference>
<dbReference type="GO" id="GO:0005737">
    <property type="term" value="C:cytoplasm"/>
    <property type="evidence" value="ECO:0007669"/>
    <property type="project" value="TreeGrafter"/>
</dbReference>